<dbReference type="PANTHER" id="PTHR12110:SF21">
    <property type="entry name" value="XYLOSE ISOMERASE-LIKE TIM BARREL DOMAIN-CONTAINING PROTEIN"/>
    <property type="match status" value="1"/>
</dbReference>
<comment type="pathway">
    <text evidence="1">Aromatic compound metabolism; 3,4-dihydroxybenzoate biosynthesis.</text>
</comment>
<dbReference type="AlphaFoldDB" id="A0A2R8CH32"/>
<dbReference type="InterPro" id="IPR037523">
    <property type="entry name" value="VOC_core"/>
</dbReference>
<keyword evidence="3" id="KW-0670">Pyruvate</keyword>
<organism evidence="3 4">
    <name type="scientific">Kushneria phyllosphaerae</name>
    <dbReference type="NCBI Taxonomy" id="2100822"/>
    <lineage>
        <taxon>Bacteria</taxon>
        <taxon>Pseudomonadati</taxon>
        <taxon>Pseudomonadota</taxon>
        <taxon>Gammaproteobacteria</taxon>
        <taxon>Oceanospirillales</taxon>
        <taxon>Halomonadaceae</taxon>
        <taxon>Kushneria</taxon>
    </lineage>
</organism>
<dbReference type="SUPFAM" id="SSF51658">
    <property type="entry name" value="Xylose isomerase-like"/>
    <property type="match status" value="1"/>
</dbReference>
<dbReference type="InterPro" id="IPR050312">
    <property type="entry name" value="IolE/XylAMocC-like"/>
</dbReference>
<evidence type="ECO:0000259" key="2">
    <source>
        <dbReference type="PROSITE" id="PS51819"/>
    </source>
</evidence>
<dbReference type="Pfam" id="PF14696">
    <property type="entry name" value="Glyoxalase_5"/>
    <property type="match status" value="1"/>
</dbReference>
<comment type="caution">
    <text evidence="1">Lacks conserved residue(s) required for the propagation of feature annotation.</text>
</comment>
<dbReference type="EC" id="4.2.1.118" evidence="1"/>
<comment type="cofactor">
    <cofactor evidence="1">
        <name>a divalent metal cation</name>
        <dbReference type="ChEBI" id="CHEBI:60240"/>
    </cofactor>
</comment>
<dbReference type="Pfam" id="PF01261">
    <property type="entry name" value="AP_endonuc_2"/>
    <property type="match status" value="1"/>
</dbReference>
<dbReference type="Proteomes" id="UP000244934">
    <property type="component" value="Unassembled WGS sequence"/>
</dbReference>
<dbReference type="InterPro" id="IPR036237">
    <property type="entry name" value="Xyl_isomerase-like_sf"/>
</dbReference>
<reference evidence="4" key="1">
    <citation type="submission" date="2018-03" db="EMBL/GenBank/DDBJ databases">
        <authorList>
            <person name="Navarro De La Torre S."/>
        </authorList>
    </citation>
    <scope>NUCLEOTIDE SEQUENCE [LARGE SCALE GENOMIC DNA]</scope>
    <source>
        <strain evidence="4">EAod3</strain>
    </source>
</reference>
<dbReference type="GO" id="GO:0046565">
    <property type="term" value="F:3-dehydroshikimate dehydratase activity"/>
    <property type="evidence" value="ECO:0007669"/>
    <property type="project" value="UniProtKB-UniRule"/>
</dbReference>
<dbReference type="PROSITE" id="PS51819">
    <property type="entry name" value="VOC"/>
    <property type="match status" value="1"/>
</dbReference>
<dbReference type="RefSeq" id="WP_108841090.1">
    <property type="nucleotide sequence ID" value="NZ_ONZI01000001.1"/>
</dbReference>
<keyword evidence="3" id="KW-0560">Oxidoreductase</keyword>
<dbReference type="InterPro" id="IPR013022">
    <property type="entry name" value="Xyl_isomerase-like_TIM-brl"/>
</dbReference>
<dbReference type="UniPathway" id="UPA00088"/>
<keyword evidence="4" id="KW-1185">Reference proteome</keyword>
<keyword evidence="1" id="KW-0456">Lyase</keyword>
<dbReference type="InterPro" id="IPR029068">
    <property type="entry name" value="Glyas_Bleomycin-R_OHBP_Dase"/>
</dbReference>
<keyword evidence="3" id="KW-0223">Dioxygenase</keyword>
<accession>A0A2R8CH32</accession>
<dbReference type="GO" id="GO:0046279">
    <property type="term" value="P:3,4-dihydroxybenzoate biosynthetic process"/>
    <property type="evidence" value="ECO:0007669"/>
    <property type="project" value="UniProtKB-UniRule"/>
</dbReference>
<dbReference type="Gene3D" id="3.20.20.150">
    <property type="entry name" value="Divalent-metal-dependent TIM barrel enzymes"/>
    <property type="match status" value="1"/>
</dbReference>
<comment type="function">
    <text evidence="1">Catalyzes the conversion of 3-dehydroshikimate to protocatechuate (3,4-dihydroxybenzoate), a common intermediate of quinate and shikimate degradation pathways.</text>
</comment>
<dbReference type="Gene3D" id="3.10.180.10">
    <property type="entry name" value="2,3-Dihydroxybiphenyl 1,2-Dioxygenase, domain 1"/>
    <property type="match status" value="2"/>
</dbReference>
<name>A0A2R8CH32_9GAMM</name>
<comment type="similarity">
    <text evidence="1">Belongs to the bacterial two-domain DSD family.</text>
</comment>
<sequence length="619" mass="69411">MRSIATVSISGDLSDKLEAIGRAGFQGVEIFENDLLSWGGTPEEVREMATAQGLSITALQPFRDFEGMPEPQRRRNFERAERKFELMKALGTDFMLVCSNTSPQSSSDREQIVTDLRELAERAAAHGLRIGFEALAWGRHIDDYREAWEMVQRADHPSLGLVLDSFHALAPGLPTDPIAEIPGDRIFLVHLADAPLLDMDLLNWSRHYRCFPGQGRLDIEAFMKALGRTGYNGPLSHEIFNTSFRTAPPRDTALDGMRSMILVENMATNTPYFSSLPPSPVFNGIHFLEFTVDEERAAPLEQMIAALGFRHIGHHRSKNIQLWRQGDLHLVLNMETDSFAHTFRLVHGISVCAIGVRDNDPLLTMARARAFRARSHEGPVGPGELQIPALRGMENSLIYLVDPNTAREKQWQTDFELFESPRGTEAGMAGVDHLSTVVAPTQLLGWQLLFKTVFGFEAGSEHELVDPHGLVVSQAMTSRDGTIRLPLNVSSAQETLPGRFMSEGRGGIQQIALATADIFKTVDRLIDNGLVLLDIPDNYYDDLAARFDLDDAMLEGMRTRNILYDRSEEGGEFLHAYTDFFADRFYFEIVERRGDYQQFGAVNAPIRLAAQSRHRAQRR</sequence>
<dbReference type="GO" id="GO:0051213">
    <property type="term" value="F:dioxygenase activity"/>
    <property type="evidence" value="ECO:0007669"/>
    <property type="project" value="UniProtKB-KW"/>
</dbReference>
<dbReference type="GO" id="GO:0046872">
    <property type="term" value="F:metal ion binding"/>
    <property type="evidence" value="ECO:0007669"/>
    <property type="project" value="UniProtKB-UniRule"/>
</dbReference>
<dbReference type="InterPro" id="IPR043700">
    <property type="entry name" value="DSD"/>
</dbReference>
<dbReference type="SUPFAM" id="SSF54593">
    <property type="entry name" value="Glyoxalase/Bleomycin resistance protein/Dihydroxybiphenyl dioxygenase"/>
    <property type="match status" value="1"/>
</dbReference>
<dbReference type="InterPro" id="IPR004360">
    <property type="entry name" value="Glyas_Fos-R_dOase_dom"/>
</dbReference>
<proteinExistence type="inferred from homology"/>
<dbReference type="PANTHER" id="PTHR12110">
    <property type="entry name" value="HYDROXYPYRUVATE ISOMERASE"/>
    <property type="match status" value="1"/>
</dbReference>
<feature type="domain" description="VOC" evidence="2">
    <location>
        <begin position="430"/>
        <end position="579"/>
    </location>
</feature>
<evidence type="ECO:0000313" key="3">
    <source>
        <dbReference type="EMBL" id="SPJ32190.1"/>
    </source>
</evidence>
<dbReference type="EMBL" id="ONZI01000001">
    <property type="protein sequence ID" value="SPJ32190.1"/>
    <property type="molecule type" value="Genomic_DNA"/>
</dbReference>
<dbReference type="HAMAP" id="MF_02238">
    <property type="entry name" value="DSD"/>
    <property type="match status" value="1"/>
</dbReference>
<protein>
    <recommendedName>
        <fullName evidence="1">3-dehydroshikimate dehydratase</fullName>
        <shortName evidence="1">DSD</shortName>
        <ecNumber evidence="1">4.2.1.118</ecNumber>
    </recommendedName>
</protein>
<evidence type="ECO:0000256" key="1">
    <source>
        <dbReference type="HAMAP-Rule" id="MF_02238"/>
    </source>
</evidence>
<dbReference type="OrthoDB" id="9780241at2"/>
<comment type="catalytic activity">
    <reaction evidence="1">
        <text>3-dehydroshikimate = 3,4-dihydroxybenzoate + H2O</text>
        <dbReference type="Rhea" id="RHEA:24848"/>
        <dbReference type="ChEBI" id="CHEBI:15377"/>
        <dbReference type="ChEBI" id="CHEBI:16630"/>
        <dbReference type="ChEBI" id="CHEBI:36241"/>
        <dbReference type="EC" id="4.2.1.118"/>
    </reaction>
</comment>
<keyword evidence="1" id="KW-0479">Metal-binding</keyword>
<gene>
    <name evidence="3" type="primary">hpd</name>
    <name evidence="3" type="ORF">KSP9073_00190</name>
</gene>
<dbReference type="Pfam" id="PF00903">
    <property type="entry name" value="Glyoxalase"/>
    <property type="match status" value="1"/>
</dbReference>
<evidence type="ECO:0000313" key="4">
    <source>
        <dbReference type="Proteomes" id="UP000244934"/>
    </source>
</evidence>